<dbReference type="EMBL" id="CP002454">
    <property type="protein sequence ID" value="ADV68023.1"/>
    <property type="molecule type" value="Genomic_DNA"/>
</dbReference>
<accession>E8UAD4</accession>
<evidence type="ECO:0000313" key="13">
    <source>
        <dbReference type="EMBL" id="ADV68023.1"/>
    </source>
</evidence>
<evidence type="ECO:0000256" key="3">
    <source>
        <dbReference type="ARBA" id="ARBA00017144"/>
    </source>
</evidence>
<reference evidence="14" key="2">
    <citation type="submission" date="2011-01" db="EMBL/GenBank/DDBJ databases">
        <title>The complete genome of Deinococcus maricopensis DSM 21211.</title>
        <authorList>
            <consortium name="US DOE Joint Genome Institute (JGI-PGF)"/>
            <person name="Lucas S."/>
            <person name="Copeland A."/>
            <person name="Lapidus A."/>
            <person name="Goodwin L."/>
            <person name="Pitluck S."/>
            <person name="Kyrpides N."/>
            <person name="Mavromatis K."/>
            <person name="Pagani I."/>
            <person name="Ivanova N."/>
            <person name="Ovchinnikova G."/>
            <person name="Zeytun A."/>
            <person name="Detter J.C."/>
            <person name="Han C."/>
            <person name="Land M."/>
            <person name="Hauser L."/>
            <person name="Markowitz V."/>
            <person name="Cheng J.-F."/>
            <person name="Hugenholtz P."/>
            <person name="Woyke T."/>
            <person name="Wu D."/>
            <person name="Pukall R."/>
            <person name="Gehrich-Schroeter G."/>
            <person name="Brambilla E."/>
            <person name="Klenk H.-P."/>
            <person name="Eisen J.A."/>
        </authorList>
    </citation>
    <scope>NUCLEOTIDE SEQUENCE [LARGE SCALE GENOMIC DNA]</scope>
    <source>
        <strain evidence="14">DSM 21211 / LMG 22137 / NRRL B-23946 / LB-34</strain>
    </source>
</reference>
<keyword evidence="5 11" id="KW-0545">Nucleotide biosynthesis</keyword>
<dbReference type="PROSITE" id="PS01331">
    <property type="entry name" value="THYMIDYLATE_KINASE"/>
    <property type="match status" value="1"/>
</dbReference>
<dbReference type="GO" id="GO:0006233">
    <property type="term" value="P:dTDP biosynthetic process"/>
    <property type="evidence" value="ECO:0007669"/>
    <property type="project" value="InterPro"/>
</dbReference>
<feature type="binding site" evidence="11">
    <location>
        <begin position="11"/>
        <end position="18"/>
    </location>
    <ligand>
        <name>ATP</name>
        <dbReference type="ChEBI" id="CHEBI:30616"/>
    </ligand>
</feature>
<organism evidence="13 14">
    <name type="scientific">Deinococcus maricopensis (strain DSM 21211 / LMG 22137 / NRRL B-23946 / LB-34)</name>
    <dbReference type="NCBI Taxonomy" id="709986"/>
    <lineage>
        <taxon>Bacteria</taxon>
        <taxon>Thermotogati</taxon>
        <taxon>Deinococcota</taxon>
        <taxon>Deinococci</taxon>
        <taxon>Deinococcales</taxon>
        <taxon>Deinococcaceae</taxon>
        <taxon>Deinococcus</taxon>
    </lineage>
</organism>
<reference evidence="13 14" key="1">
    <citation type="journal article" date="2011" name="Stand. Genomic Sci.">
        <title>Complete genome sequence of Deinococcus maricopensis type strain (LB-34).</title>
        <authorList>
            <person name="Pukall R."/>
            <person name="Zeytun A."/>
            <person name="Lucas S."/>
            <person name="Lapidus A."/>
            <person name="Hammon N."/>
            <person name="Deshpande S."/>
            <person name="Nolan M."/>
            <person name="Cheng J.F."/>
            <person name="Pitluck S."/>
            <person name="Liolios K."/>
            <person name="Pagani I."/>
            <person name="Mikhailova N."/>
            <person name="Ivanova N."/>
            <person name="Mavromatis K."/>
            <person name="Pati A."/>
            <person name="Tapia R."/>
            <person name="Han C."/>
            <person name="Goodwin L."/>
            <person name="Chen A."/>
            <person name="Palaniappan K."/>
            <person name="Land M."/>
            <person name="Hauser L."/>
            <person name="Chang Y.J."/>
            <person name="Jeffries C.D."/>
            <person name="Brambilla E.M."/>
            <person name="Rohde M."/>
            <person name="Goker M."/>
            <person name="Detter J.C."/>
            <person name="Woyke T."/>
            <person name="Bristow J."/>
            <person name="Eisen J.A."/>
            <person name="Markowitz V."/>
            <person name="Hugenholtz P."/>
            <person name="Kyrpides N.C."/>
            <person name="Klenk H.P."/>
        </authorList>
    </citation>
    <scope>NUCLEOTIDE SEQUENCE [LARGE SCALE GENOMIC DNA]</scope>
    <source>
        <strain evidence="14">DSM 21211 / LMG 22137 / NRRL B-23946 / LB-34</strain>
    </source>
</reference>
<evidence type="ECO:0000256" key="9">
    <source>
        <dbReference type="ARBA" id="ARBA00048743"/>
    </source>
</evidence>
<dbReference type="HOGENOM" id="CLU_049131_0_2_0"/>
<dbReference type="HAMAP" id="MF_00165">
    <property type="entry name" value="Thymidylate_kinase"/>
    <property type="match status" value="1"/>
</dbReference>
<proteinExistence type="inferred from homology"/>
<dbReference type="EC" id="2.7.4.9" evidence="2 11"/>
<keyword evidence="14" id="KW-1185">Reference proteome</keyword>
<gene>
    <name evidence="11" type="primary">tmk</name>
    <name evidence="13" type="ordered locus">Deima_2385</name>
</gene>
<keyword evidence="8 11" id="KW-0067">ATP-binding</keyword>
<dbReference type="GO" id="GO:0005829">
    <property type="term" value="C:cytosol"/>
    <property type="evidence" value="ECO:0007669"/>
    <property type="project" value="TreeGrafter"/>
</dbReference>
<dbReference type="InterPro" id="IPR039430">
    <property type="entry name" value="Thymidylate_kin-like_dom"/>
</dbReference>
<dbReference type="RefSeq" id="WP_013557528.1">
    <property type="nucleotide sequence ID" value="NC_014958.1"/>
</dbReference>
<dbReference type="CDD" id="cd01672">
    <property type="entry name" value="TMPK"/>
    <property type="match status" value="1"/>
</dbReference>
<evidence type="ECO:0000256" key="4">
    <source>
        <dbReference type="ARBA" id="ARBA00022679"/>
    </source>
</evidence>
<dbReference type="Gene3D" id="3.40.50.300">
    <property type="entry name" value="P-loop containing nucleotide triphosphate hydrolases"/>
    <property type="match status" value="1"/>
</dbReference>
<evidence type="ECO:0000256" key="5">
    <source>
        <dbReference type="ARBA" id="ARBA00022727"/>
    </source>
</evidence>
<evidence type="ECO:0000256" key="2">
    <source>
        <dbReference type="ARBA" id="ARBA00012980"/>
    </source>
</evidence>
<dbReference type="AlphaFoldDB" id="E8UAD4"/>
<keyword evidence="4 11" id="KW-0808">Transferase</keyword>
<comment type="similarity">
    <text evidence="1 11">Belongs to the thymidylate kinase family.</text>
</comment>
<keyword evidence="7 11" id="KW-0418">Kinase</keyword>
<dbReference type="GO" id="GO:0004798">
    <property type="term" value="F:dTMP kinase activity"/>
    <property type="evidence" value="ECO:0007669"/>
    <property type="project" value="UniProtKB-UniRule"/>
</dbReference>
<dbReference type="NCBIfam" id="TIGR00041">
    <property type="entry name" value="DTMP_kinase"/>
    <property type="match status" value="1"/>
</dbReference>
<dbReference type="PANTHER" id="PTHR10344">
    <property type="entry name" value="THYMIDYLATE KINASE"/>
    <property type="match status" value="1"/>
</dbReference>
<comment type="catalytic activity">
    <reaction evidence="9 11">
        <text>dTMP + ATP = dTDP + ADP</text>
        <dbReference type="Rhea" id="RHEA:13517"/>
        <dbReference type="ChEBI" id="CHEBI:30616"/>
        <dbReference type="ChEBI" id="CHEBI:58369"/>
        <dbReference type="ChEBI" id="CHEBI:63528"/>
        <dbReference type="ChEBI" id="CHEBI:456216"/>
        <dbReference type="EC" id="2.7.4.9"/>
    </reaction>
</comment>
<dbReference type="GO" id="GO:0005524">
    <property type="term" value="F:ATP binding"/>
    <property type="evidence" value="ECO:0007669"/>
    <property type="project" value="UniProtKB-UniRule"/>
</dbReference>
<dbReference type="STRING" id="709986.Deima_2385"/>
<dbReference type="KEGG" id="dmr:Deima_2385"/>
<evidence type="ECO:0000256" key="1">
    <source>
        <dbReference type="ARBA" id="ARBA00009776"/>
    </source>
</evidence>
<dbReference type="InterPro" id="IPR027417">
    <property type="entry name" value="P-loop_NTPase"/>
</dbReference>
<keyword evidence="6 11" id="KW-0547">Nucleotide-binding</keyword>
<dbReference type="GO" id="GO:0006235">
    <property type="term" value="P:dTTP biosynthetic process"/>
    <property type="evidence" value="ECO:0007669"/>
    <property type="project" value="UniProtKB-UniRule"/>
</dbReference>
<evidence type="ECO:0000256" key="11">
    <source>
        <dbReference type="HAMAP-Rule" id="MF_00165"/>
    </source>
</evidence>
<dbReference type="SMR" id="E8UAD4"/>
<protein>
    <recommendedName>
        <fullName evidence="3 11">Thymidylate kinase</fullName>
        <ecNumber evidence="2 11">2.7.4.9</ecNumber>
    </recommendedName>
    <alternativeName>
        <fullName evidence="11">dTMP kinase</fullName>
    </alternativeName>
</protein>
<feature type="domain" description="Thymidylate kinase-like" evidence="12">
    <location>
        <begin position="9"/>
        <end position="197"/>
    </location>
</feature>
<dbReference type="OrthoDB" id="9774907at2"/>
<dbReference type="Proteomes" id="UP000008635">
    <property type="component" value="Chromosome"/>
</dbReference>
<dbReference type="PANTHER" id="PTHR10344:SF4">
    <property type="entry name" value="UMP-CMP KINASE 2, MITOCHONDRIAL"/>
    <property type="match status" value="1"/>
</dbReference>
<dbReference type="InterPro" id="IPR018094">
    <property type="entry name" value="Thymidylate_kinase"/>
</dbReference>
<evidence type="ECO:0000313" key="14">
    <source>
        <dbReference type="Proteomes" id="UP000008635"/>
    </source>
</evidence>
<evidence type="ECO:0000256" key="6">
    <source>
        <dbReference type="ARBA" id="ARBA00022741"/>
    </source>
</evidence>
<dbReference type="Pfam" id="PF02223">
    <property type="entry name" value="Thymidylate_kin"/>
    <property type="match status" value="1"/>
</dbReference>
<evidence type="ECO:0000256" key="7">
    <source>
        <dbReference type="ARBA" id="ARBA00022777"/>
    </source>
</evidence>
<dbReference type="SUPFAM" id="SSF52540">
    <property type="entry name" value="P-loop containing nucleoside triphosphate hydrolases"/>
    <property type="match status" value="1"/>
</dbReference>
<sequence length="209" mass="22593">MSAGLFITFEGPEGAGKSTQVRALTAHLAALGVPHTLTREPGGTPFGTRVRDVLLDPTLQIDPLPEFLLYSASRAQLVTDVIRPALARGEVVICDRYFDSSLAYQGGGRGLSSELLRRITHEATGGLTPHLTFLLDLDPSVGLGRVAARGQPDRLERADLDFHTRVRARFLDLAAAEPARFEVLDATRPQEALSAHITARVDARLPARP</sequence>
<evidence type="ECO:0000259" key="12">
    <source>
        <dbReference type="Pfam" id="PF02223"/>
    </source>
</evidence>
<evidence type="ECO:0000256" key="10">
    <source>
        <dbReference type="ARBA" id="ARBA00057735"/>
    </source>
</evidence>
<name>E8UAD4_DEIML</name>
<comment type="function">
    <text evidence="10 11">Phosphorylation of dTMP to form dTDP in both de novo and salvage pathways of dTTP synthesis.</text>
</comment>
<dbReference type="GO" id="GO:0006227">
    <property type="term" value="P:dUDP biosynthetic process"/>
    <property type="evidence" value="ECO:0007669"/>
    <property type="project" value="TreeGrafter"/>
</dbReference>
<dbReference type="FunFam" id="3.40.50.300:FF:000225">
    <property type="entry name" value="Thymidylate kinase"/>
    <property type="match status" value="1"/>
</dbReference>
<dbReference type="eggNOG" id="COG0125">
    <property type="taxonomic scope" value="Bacteria"/>
</dbReference>
<evidence type="ECO:0000256" key="8">
    <source>
        <dbReference type="ARBA" id="ARBA00022840"/>
    </source>
</evidence>
<dbReference type="InterPro" id="IPR018095">
    <property type="entry name" value="Thymidylate_kin_CS"/>
</dbReference>